<organism evidence="1 2">
    <name type="scientific">Niastella caeni</name>
    <dbReference type="NCBI Taxonomy" id="2569763"/>
    <lineage>
        <taxon>Bacteria</taxon>
        <taxon>Pseudomonadati</taxon>
        <taxon>Bacteroidota</taxon>
        <taxon>Chitinophagia</taxon>
        <taxon>Chitinophagales</taxon>
        <taxon>Chitinophagaceae</taxon>
        <taxon>Niastella</taxon>
    </lineage>
</organism>
<dbReference type="EMBL" id="STFF01000006">
    <property type="protein sequence ID" value="THU35997.1"/>
    <property type="molecule type" value="Genomic_DNA"/>
</dbReference>
<dbReference type="Proteomes" id="UP000306918">
    <property type="component" value="Unassembled WGS sequence"/>
</dbReference>
<gene>
    <name evidence="1" type="ORF">FAM09_21655</name>
</gene>
<name>A0A4S8HLB2_9BACT</name>
<sequence length="316" mass="36710">MKTEIIQTYKPGDGYLFDKILNLDKETTIIFRSKYNAPSFFDVLNNGILVNSFDLSKIGGFDTSTYQKGYFKTKNGFGIINMTEDLLIWETNDLDNPKTVKVSNPFPPDEHLRKLYVIKTTFDEHTNELICGISDYFYYNYPPRYISSLIIEKTFAGAKWTTLFELPKQNFPRTASIQSNETMDWLNIREIFVKNADIFVHSTGGLSTRLKSGNMFEFSIVAKFDNKKEWVKNFIIEEGIGNINSTNELFILQPKTKKSKLYFYNTTDFTMNFEIALTSKQNLGEEKSNEISADIIGDRFYIFNQRFLNICRLINK</sequence>
<protein>
    <submittedName>
        <fullName evidence="1">Uncharacterized protein</fullName>
    </submittedName>
</protein>
<keyword evidence="2" id="KW-1185">Reference proteome</keyword>
<evidence type="ECO:0000313" key="1">
    <source>
        <dbReference type="EMBL" id="THU35997.1"/>
    </source>
</evidence>
<evidence type="ECO:0000313" key="2">
    <source>
        <dbReference type="Proteomes" id="UP000306918"/>
    </source>
</evidence>
<accession>A0A4S8HLB2</accession>
<proteinExistence type="predicted"/>
<dbReference type="RefSeq" id="WP_136579237.1">
    <property type="nucleotide sequence ID" value="NZ_STFF01000006.1"/>
</dbReference>
<dbReference type="AlphaFoldDB" id="A0A4S8HLB2"/>
<reference evidence="1 2" key="1">
    <citation type="submission" date="2019-04" db="EMBL/GenBank/DDBJ databases">
        <title>Niastella caeni sp. nov., isolated from activated sludge.</title>
        <authorList>
            <person name="Sheng M."/>
        </authorList>
    </citation>
    <scope>NUCLEOTIDE SEQUENCE [LARGE SCALE GENOMIC DNA]</scope>
    <source>
        <strain evidence="1 2">HX-2-15</strain>
    </source>
</reference>
<comment type="caution">
    <text evidence="1">The sequence shown here is derived from an EMBL/GenBank/DDBJ whole genome shotgun (WGS) entry which is preliminary data.</text>
</comment>